<accession>A0ACC4B438</accession>
<gene>
    <name evidence="1" type="ORF">D5086_026637</name>
</gene>
<comment type="caution">
    <text evidence="1">The sequence shown here is derived from an EMBL/GenBank/DDBJ whole genome shotgun (WGS) entry which is preliminary data.</text>
</comment>
<organism evidence="1 2">
    <name type="scientific">Populus alba</name>
    <name type="common">White poplar</name>
    <dbReference type="NCBI Taxonomy" id="43335"/>
    <lineage>
        <taxon>Eukaryota</taxon>
        <taxon>Viridiplantae</taxon>
        <taxon>Streptophyta</taxon>
        <taxon>Embryophyta</taxon>
        <taxon>Tracheophyta</taxon>
        <taxon>Spermatophyta</taxon>
        <taxon>Magnoliopsida</taxon>
        <taxon>eudicotyledons</taxon>
        <taxon>Gunneridae</taxon>
        <taxon>Pentapetalae</taxon>
        <taxon>rosids</taxon>
        <taxon>fabids</taxon>
        <taxon>Malpighiales</taxon>
        <taxon>Salicaceae</taxon>
        <taxon>Saliceae</taxon>
        <taxon>Populus</taxon>
    </lineage>
</organism>
<sequence length="588" mass="66247">MKRTREIEKESEIKSAIEELSMLIKLKPTGDNHDRTTVHIPTKPFIYVCSLVIQVLDKIGPTMTVLRQDIDQNIQRLKMLCDSDPSMYSNLVEILKKEANEGGARKGASCSKASVWLARSLDFTVALLQRLVADPGQEMEKLVEESYNITLKPWHGWISSAAYKVALKLVPDNKTLINLLMPKDETYDTLKEDMQTLISLLVPFLEEIHSVLVPWPLPPSLALQGLVVRVCVELLATFQENMSSSEVNTAKQFHSLSWLLSRYLSGIMNIYANNTKAFKSYPRGDFDLESGTLRRSRKSKNSSLHPSKMIKCFANRLNYFYKLHPFLLFFISLSFGVTILIVLFLYESRHRTMNDFGKLDLGLNDYPFANLSNLVMVAGHSVYTSSCGKVDREDSWFLESYQKHPGQAATFVAHIQEGVEIVSKDDGALLLFSGGETRKNAGPRSEAQSYWAVAESKGWFSNEESVRWRALTEEHARDSFENLLFSVCRFRELTGKYPQNITVVSYDFKGERFANLHRSAISFPESRFFYAGTPASSTSKEAALKGESLVRSQFQEDPYGCKGENPSNVRGIMNIGSPYLGCAAASST</sequence>
<name>A0ACC4B438_POPAL</name>
<dbReference type="Proteomes" id="UP000309997">
    <property type="component" value="Unassembled WGS sequence"/>
</dbReference>
<dbReference type="EMBL" id="RCHU02000014">
    <property type="protein sequence ID" value="KAL3572733.1"/>
    <property type="molecule type" value="Genomic_DNA"/>
</dbReference>
<reference evidence="1 2" key="1">
    <citation type="journal article" date="2024" name="Plant Biotechnol. J.">
        <title>Genome and CRISPR/Cas9 system of a widespread forest tree (Populus alba) in the world.</title>
        <authorList>
            <person name="Liu Y.J."/>
            <person name="Jiang P.F."/>
            <person name="Han X.M."/>
            <person name="Li X.Y."/>
            <person name="Wang H.M."/>
            <person name="Wang Y.J."/>
            <person name="Wang X.X."/>
            <person name="Zeng Q.Y."/>
        </authorList>
    </citation>
    <scope>NUCLEOTIDE SEQUENCE [LARGE SCALE GENOMIC DNA]</scope>
    <source>
        <strain evidence="2">cv. PAL-ZL1</strain>
    </source>
</reference>
<evidence type="ECO:0000313" key="2">
    <source>
        <dbReference type="Proteomes" id="UP000309997"/>
    </source>
</evidence>
<proteinExistence type="predicted"/>
<evidence type="ECO:0000313" key="1">
    <source>
        <dbReference type="EMBL" id="KAL3572733.1"/>
    </source>
</evidence>
<keyword evidence="2" id="KW-1185">Reference proteome</keyword>
<protein>
    <submittedName>
        <fullName evidence="1">Uncharacterized protein</fullName>
    </submittedName>
</protein>